<sequence>MFMKKISKTILKILIICALTIFTQIGGLLFFISELMISKNIKSYRLKKISWFIGLYIFSTFLIVPYLAPLFGREKIRDNDLIASCTFFTKLCNRNYVTPELNIALQNIARIVNKNNNKTKLIYLDANFPFINGFPLPPHLSHNDGKKIDLSFIYANTNGQITNKKPALFGYGIYEGPNSKEYDQIKVCMKKGYWQYDFAKYLTFGISNNQLKLSKKATKDLLLTIVNQKEVGKVFIEPHLKNRLGVQHPKIRFHGCQAVRHDDHIHLQLK</sequence>
<keyword evidence="1" id="KW-0812">Transmembrane</keyword>
<name>A0A1H7XF36_AQUAM</name>
<dbReference type="STRING" id="1038014.SAMN04487910_4729"/>
<reference evidence="2 3" key="1">
    <citation type="submission" date="2016-10" db="EMBL/GenBank/DDBJ databases">
        <authorList>
            <person name="de Groot N.N."/>
        </authorList>
    </citation>
    <scope>NUCLEOTIDE SEQUENCE [LARGE SCALE GENOMIC DNA]</scope>
    <source>
        <strain evidence="2 3">DSM 25232</strain>
    </source>
</reference>
<keyword evidence="3" id="KW-1185">Reference proteome</keyword>
<dbReference type="InterPro" id="IPR009045">
    <property type="entry name" value="Zn_M74/Hedgehog-like"/>
</dbReference>
<dbReference type="EMBL" id="FOAB01000014">
    <property type="protein sequence ID" value="SEM32224.1"/>
    <property type="molecule type" value="Genomic_DNA"/>
</dbReference>
<evidence type="ECO:0000313" key="2">
    <source>
        <dbReference type="EMBL" id="SEM32224.1"/>
    </source>
</evidence>
<proteinExistence type="predicted"/>
<dbReference type="Gene3D" id="3.30.1380.10">
    <property type="match status" value="1"/>
</dbReference>
<dbReference type="Proteomes" id="UP000198521">
    <property type="component" value="Unassembled WGS sequence"/>
</dbReference>
<evidence type="ECO:0000256" key="1">
    <source>
        <dbReference type="SAM" id="Phobius"/>
    </source>
</evidence>
<feature type="transmembrane region" description="Helical" evidence="1">
    <location>
        <begin position="12"/>
        <end position="37"/>
    </location>
</feature>
<keyword evidence="1" id="KW-0472">Membrane</keyword>
<gene>
    <name evidence="2" type="ORF">SAMN04487910_4729</name>
</gene>
<keyword evidence="1" id="KW-1133">Transmembrane helix</keyword>
<accession>A0A1H7XF36</accession>
<organism evidence="2 3">
    <name type="scientific">Aquimarina amphilecti</name>
    <dbReference type="NCBI Taxonomy" id="1038014"/>
    <lineage>
        <taxon>Bacteria</taxon>
        <taxon>Pseudomonadati</taxon>
        <taxon>Bacteroidota</taxon>
        <taxon>Flavobacteriia</taxon>
        <taxon>Flavobacteriales</taxon>
        <taxon>Flavobacteriaceae</taxon>
        <taxon>Aquimarina</taxon>
    </lineage>
</organism>
<protein>
    <submittedName>
        <fullName evidence="2">Uncharacterized protein</fullName>
    </submittedName>
</protein>
<evidence type="ECO:0000313" key="3">
    <source>
        <dbReference type="Proteomes" id="UP000198521"/>
    </source>
</evidence>
<dbReference type="AlphaFoldDB" id="A0A1H7XF36"/>
<feature type="transmembrane region" description="Helical" evidence="1">
    <location>
        <begin position="49"/>
        <end position="68"/>
    </location>
</feature>